<comment type="caution">
    <text evidence="2">The sequence shown here is derived from an EMBL/GenBank/DDBJ whole genome shotgun (WGS) entry which is preliminary data.</text>
</comment>
<accession>A0A433DHQ3</accession>
<keyword evidence="3" id="KW-1185">Reference proteome</keyword>
<feature type="coiled-coil region" evidence="1">
    <location>
        <begin position="23"/>
        <end position="50"/>
    </location>
</feature>
<gene>
    <name evidence="2" type="ORF">BC936DRAFT_139455</name>
</gene>
<proteinExistence type="predicted"/>
<evidence type="ECO:0000313" key="3">
    <source>
        <dbReference type="Proteomes" id="UP000268093"/>
    </source>
</evidence>
<keyword evidence="1" id="KW-0175">Coiled coil</keyword>
<dbReference type="Proteomes" id="UP000268093">
    <property type="component" value="Unassembled WGS sequence"/>
</dbReference>
<dbReference type="OrthoDB" id="2019614at2759"/>
<dbReference type="EMBL" id="RBNI01001504">
    <property type="protein sequence ID" value="RUP50371.1"/>
    <property type="molecule type" value="Genomic_DNA"/>
</dbReference>
<evidence type="ECO:0000256" key="1">
    <source>
        <dbReference type="SAM" id="Coils"/>
    </source>
</evidence>
<sequence>MTAPAPQPIDQGQALFDSRRTQCRNVMDRIDDAESRITKLKASIEDKKNRVYLQQSYRDKCQQFIQLQTEYRKLLHQNRVEPHPALEVGATNQGKILETSTTIAIKAVVDKLRNISERGILEGADPQPGDLADLHRLLENALQTAPPYIFLKSLDALVRLAAAKIKAQADELRNMQHENDADGRREAVQALLQQFREQHVAKFVETERLTNESAEVKKKAGKVLAEIDARLEEQFPKDPVQRQLNRSAMIVKAEERSAHARCDSLVRFAAELKQKRDELKPREGELRLLNERIRAATAILWGLVLRRHVVGLAVCNDDQ</sequence>
<reference evidence="2 3" key="1">
    <citation type="journal article" date="2018" name="New Phytol.">
        <title>Phylogenomics of Endogonaceae and evolution of mycorrhizas within Mucoromycota.</title>
        <authorList>
            <person name="Chang Y."/>
            <person name="Desiro A."/>
            <person name="Na H."/>
            <person name="Sandor L."/>
            <person name="Lipzen A."/>
            <person name="Clum A."/>
            <person name="Barry K."/>
            <person name="Grigoriev I.V."/>
            <person name="Martin F.M."/>
            <person name="Stajich J.E."/>
            <person name="Smith M.E."/>
            <person name="Bonito G."/>
            <person name="Spatafora J.W."/>
        </authorList>
    </citation>
    <scope>NUCLEOTIDE SEQUENCE [LARGE SCALE GENOMIC DNA]</scope>
    <source>
        <strain evidence="2 3">GMNB39</strain>
    </source>
</reference>
<protein>
    <submittedName>
        <fullName evidence="2">Uncharacterized protein</fullName>
    </submittedName>
</protein>
<organism evidence="2 3">
    <name type="scientific">Jimgerdemannia flammicorona</name>
    <dbReference type="NCBI Taxonomy" id="994334"/>
    <lineage>
        <taxon>Eukaryota</taxon>
        <taxon>Fungi</taxon>
        <taxon>Fungi incertae sedis</taxon>
        <taxon>Mucoromycota</taxon>
        <taxon>Mucoromycotina</taxon>
        <taxon>Endogonomycetes</taxon>
        <taxon>Endogonales</taxon>
        <taxon>Endogonaceae</taxon>
        <taxon>Jimgerdemannia</taxon>
    </lineage>
</organism>
<evidence type="ECO:0000313" key="2">
    <source>
        <dbReference type="EMBL" id="RUP50371.1"/>
    </source>
</evidence>
<name>A0A433DHQ3_9FUNG</name>
<dbReference type="AlphaFoldDB" id="A0A433DHQ3"/>